<reference evidence="2" key="1">
    <citation type="submission" date="2023-05" db="EMBL/GenBank/DDBJ databases">
        <title>Nepenthes gracilis genome sequencing.</title>
        <authorList>
            <person name="Fukushima K."/>
        </authorList>
    </citation>
    <scope>NUCLEOTIDE SEQUENCE</scope>
    <source>
        <strain evidence="2">SING2019-196</strain>
    </source>
</reference>
<feature type="compositionally biased region" description="Polar residues" evidence="1">
    <location>
        <begin position="136"/>
        <end position="147"/>
    </location>
</feature>
<accession>A0AAD3PA56</accession>
<dbReference type="EMBL" id="BSYO01000002">
    <property type="protein sequence ID" value="GMH00757.1"/>
    <property type="molecule type" value="Genomic_DNA"/>
</dbReference>
<sequence length="147" mass="15885">MSSSSVEEEVVYHWKTNCSLLDCNSNQSCSVQEARGLKVEQNVSPLPLEPGRIGFGCGTSLLSPLASVQIDFGLKLRPDSDLPSSLSSGPNGSAVGFEEESTALRDLAIFFFFLVKNEIAAKPSNAEQNSMRKHAQPSNRILSNRAP</sequence>
<gene>
    <name evidence="2" type="ORF">Nepgr_002596</name>
</gene>
<evidence type="ECO:0000313" key="2">
    <source>
        <dbReference type="EMBL" id="GMH00757.1"/>
    </source>
</evidence>
<proteinExistence type="predicted"/>
<dbReference type="AlphaFoldDB" id="A0AAD3PA56"/>
<evidence type="ECO:0000256" key="1">
    <source>
        <dbReference type="SAM" id="MobiDB-lite"/>
    </source>
</evidence>
<protein>
    <submittedName>
        <fullName evidence="2">Uncharacterized protein</fullName>
    </submittedName>
</protein>
<dbReference type="Proteomes" id="UP001279734">
    <property type="component" value="Unassembled WGS sequence"/>
</dbReference>
<comment type="caution">
    <text evidence="2">The sequence shown here is derived from an EMBL/GenBank/DDBJ whole genome shotgun (WGS) entry which is preliminary data.</text>
</comment>
<organism evidence="2 3">
    <name type="scientific">Nepenthes gracilis</name>
    <name type="common">Slender pitcher plant</name>
    <dbReference type="NCBI Taxonomy" id="150966"/>
    <lineage>
        <taxon>Eukaryota</taxon>
        <taxon>Viridiplantae</taxon>
        <taxon>Streptophyta</taxon>
        <taxon>Embryophyta</taxon>
        <taxon>Tracheophyta</taxon>
        <taxon>Spermatophyta</taxon>
        <taxon>Magnoliopsida</taxon>
        <taxon>eudicotyledons</taxon>
        <taxon>Gunneridae</taxon>
        <taxon>Pentapetalae</taxon>
        <taxon>Caryophyllales</taxon>
        <taxon>Nepenthaceae</taxon>
        <taxon>Nepenthes</taxon>
    </lineage>
</organism>
<feature type="region of interest" description="Disordered" evidence="1">
    <location>
        <begin position="125"/>
        <end position="147"/>
    </location>
</feature>
<evidence type="ECO:0000313" key="3">
    <source>
        <dbReference type="Proteomes" id="UP001279734"/>
    </source>
</evidence>
<name>A0AAD3PA56_NEPGR</name>
<keyword evidence="3" id="KW-1185">Reference proteome</keyword>